<feature type="coiled-coil region" evidence="1">
    <location>
        <begin position="32"/>
        <end position="59"/>
    </location>
</feature>
<proteinExistence type="predicted"/>
<evidence type="ECO:0000256" key="1">
    <source>
        <dbReference type="SAM" id="Coils"/>
    </source>
</evidence>
<dbReference type="AlphaFoldDB" id="A0A4R5CH17"/>
<comment type="caution">
    <text evidence="2">The sequence shown here is derived from an EMBL/GenBank/DDBJ whole genome shotgun (WGS) entry which is preliminary data.</text>
</comment>
<dbReference type="EMBL" id="SMFK01000006">
    <property type="protein sequence ID" value="TDD96594.1"/>
    <property type="molecule type" value="Genomic_DNA"/>
</dbReference>
<name>A0A4R5CH17_9FLAO</name>
<protein>
    <submittedName>
        <fullName evidence="2">Uncharacterized protein</fullName>
    </submittedName>
</protein>
<evidence type="ECO:0000313" key="3">
    <source>
        <dbReference type="Proteomes" id="UP000295479"/>
    </source>
</evidence>
<reference evidence="2 3" key="1">
    <citation type="submission" date="2019-03" db="EMBL/GenBank/DDBJ databases">
        <title>Flavobacterium AR-3-4 sp. nov. isolated from arctic soil.</title>
        <authorList>
            <person name="Chaudhary D.K."/>
        </authorList>
    </citation>
    <scope>NUCLEOTIDE SEQUENCE [LARGE SCALE GENOMIC DNA]</scope>
    <source>
        <strain evidence="2 3">AR-3-4</strain>
    </source>
</reference>
<dbReference type="Proteomes" id="UP000295479">
    <property type="component" value="Unassembled WGS sequence"/>
</dbReference>
<sequence length="250" mass="28413">MIILLLAFTGSVLIGLSILLLYQGSSYANEKTIKVKNELEKANKKIEVLNQDLKEKTFAIIEKEENFKKVKTESFSRVVSKNLPIIEITNSDLGGGTTTDESNKKVHLLMYSHQIRFYLLNVGESSLKEVIFSIKDVYNSPKEKNKTKKPSTSQNYMGHFVDYDEIGSFENIEVGVLNLKSKKLIYSSNLPSSFGVGDYSFDVIVEWNHGSYQMKVKVEEVDGKLKFKYKFYNVNGEPIDFNKSEITTNA</sequence>
<accession>A0A4R5CH17</accession>
<organism evidence="2 3">
    <name type="scientific">Flavobacterium cellulosilyticum</name>
    <dbReference type="NCBI Taxonomy" id="2541731"/>
    <lineage>
        <taxon>Bacteria</taxon>
        <taxon>Pseudomonadati</taxon>
        <taxon>Bacteroidota</taxon>
        <taxon>Flavobacteriia</taxon>
        <taxon>Flavobacteriales</taxon>
        <taxon>Flavobacteriaceae</taxon>
        <taxon>Flavobacterium</taxon>
    </lineage>
</organism>
<evidence type="ECO:0000313" key="2">
    <source>
        <dbReference type="EMBL" id="TDD96594.1"/>
    </source>
</evidence>
<gene>
    <name evidence="2" type="ORF">E0F76_11350</name>
</gene>
<keyword evidence="1" id="KW-0175">Coiled coil</keyword>
<keyword evidence="3" id="KW-1185">Reference proteome</keyword>